<accession>A0ABS8MT28</accession>
<dbReference type="EMBL" id="JAJJMO010000001">
    <property type="protein sequence ID" value="MCC9071933.1"/>
    <property type="molecule type" value="Genomic_DNA"/>
</dbReference>
<name>A0ABS8MT28_9FLAO</name>
<reference evidence="1" key="1">
    <citation type="submission" date="2021-11" db="EMBL/GenBank/DDBJ databases">
        <title>Description of novel Flavobacterium species.</title>
        <authorList>
            <person name="Saticioglu I.B."/>
            <person name="Ay H."/>
            <person name="Altun S."/>
            <person name="Duman M."/>
        </authorList>
    </citation>
    <scope>NUCLEOTIDE SEQUENCE</scope>
    <source>
        <strain evidence="1">F-65</strain>
    </source>
</reference>
<protein>
    <submittedName>
        <fullName evidence="1">Uncharacterized protein</fullName>
    </submittedName>
</protein>
<comment type="caution">
    <text evidence="1">The sequence shown here is derived from an EMBL/GenBank/DDBJ whole genome shotgun (WGS) entry which is preliminary data.</text>
</comment>
<dbReference type="RefSeq" id="WP_229988657.1">
    <property type="nucleotide sequence ID" value="NZ_JAJJMO010000001.1"/>
</dbReference>
<organism evidence="1 2">
    <name type="scientific">Flavobacterium pisciphilum</name>
    <dbReference type="NCBI Taxonomy" id="2893755"/>
    <lineage>
        <taxon>Bacteria</taxon>
        <taxon>Pseudomonadati</taxon>
        <taxon>Bacteroidota</taxon>
        <taxon>Flavobacteriia</taxon>
        <taxon>Flavobacteriales</taxon>
        <taxon>Flavobacteriaceae</taxon>
        <taxon>Flavobacterium</taxon>
    </lineage>
</organism>
<dbReference type="Proteomes" id="UP001430919">
    <property type="component" value="Unassembled WGS sequence"/>
</dbReference>
<gene>
    <name evidence="1" type="ORF">LNQ49_10105</name>
</gene>
<keyword evidence="2" id="KW-1185">Reference proteome</keyword>
<sequence>MKTLHIISKTIQSLLKTYFKRDFSIIQNKGVGTVEIKGELYSSESNSLLFQMYAHEDEDLFI</sequence>
<evidence type="ECO:0000313" key="1">
    <source>
        <dbReference type="EMBL" id="MCC9071933.1"/>
    </source>
</evidence>
<evidence type="ECO:0000313" key="2">
    <source>
        <dbReference type="Proteomes" id="UP001430919"/>
    </source>
</evidence>
<proteinExistence type="predicted"/>